<dbReference type="InterPro" id="IPR013324">
    <property type="entry name" value="RNA_pol_sigma_r3/r4-like"/>
</dbReference>
<evidence type="ECO:0000259" key="6">
    <source>
        <dbReference type="Pfam" id="PF04542"/>
    </source>
</evidence>
<comment type="caution">
    <text evidence="8">The sequence shown here is derived from an EMBL/GenBank/DDBJ whole genome shotgun (WGS) entry which is preliminary data.</text>
</comment>
<reference evidence="8 9" key="1">
    <citation type="submission" date="2019-07" db="EMBL/GenBank/DDBJ databases">
        <title>Whole genome shotgun sequence of Cellulomonas terrae NBRC 100819.</title>
        <authorList>
            <person name="Hosoyama A."/>
            <person name="Uohara A."/>
            <person name="Ohji S."/>
            <person name="Ichikawa N."/>
        </authorList>
    </citation>
    <scope>NUCLEOTIDE SEQUENCE [LARGE SCALE GENOMIC DNA]</scope>
    <source>
        <strain evidence="8 9">NBRC 100819</strain>
    </source>
</reference>
<dbReference type="PANTHER" id="PTHR43133">
    <property type="entry name" value="RNA POLYMERASE ECF-TYPE SIGMA FACTO"/>
    <property type="match status" value="1"/>
</dbReference>
<dbReference type="AlphaFoldDB" id="A0A511JFU8"/>
<keyword evidence="2" id="KW-0805">Transcription regulation</keyword>
<dbReference type="PANTHER" id="PTHR43133:SF8">
    <property type="entry name" value="RNA POLYMERASE SIGMA FACTOR HI_1459-RELATED"/>
    <property type="match status" value="1"/>
</dbReference>
<gene>
    <name evidence="8" type="primary">rpoE</name>
    <name evidence="8" type="ORF">CTE05_02360</name>
</gene>
<dbReference type="NCBIfam" id="TIGR02937">
    <property type="entry name" value="sigma70-ECF"/>
    <property type="match status" value="1"/>
</dbReference>
<dbReference type="Gene3D" id="1.10.1740.10">
    <property type="match status" value="1"/>
</dbReference>
<organism evidence="8 9">
    <name type="scientific">Cellulomonas terrae</name>
    <dbReference type="NCBI Taxonomy" id="311234"/>
    <lineage>
        <taxon>Bacteria</taxon>
        <taxon>Bacillati</taxon>
        <taxon>Actinomycetota</taxon>
        <taxon>Actinomycetes</taxon>
        <taxon>Micrococcales</taxon>
        <taxon>Cellulomonadaceae</taxon>
        <taxon>Cellulomonas</taxon>
    </lineage>
</organism>
<dbReference type="InterPro" id="IPR014284">
    <property type="entry name" value="RNA_pol_sigma-70_dom"/>
</dbReference>
<dbReference type="Pfam" id="PF08281">
    <property type="entry name" value="Sigma70_r4_2"/>
    <property type="match status" value="1"/>
</dbReference>
<dbReference type="SUPFAM" id="SSF88946">
    <property type="entry name" value="Sigma2 domain of RNA polymerase sigma factors"/>
    <property type="match status" value="1"/>
</dbReference>
<feature type="domain" description="RNA polymerase sigma factor 70 region 4 type 2" evidence="7">
    <location>
        <begin position="127"/>
        <end position="180"/>
    </location>
</feature>
<dbReference type="InterPro" id="IPR036388">
    <property type="entry name" value="WH-like_DNA-bd_sf"/>
</dbReference>
<evidence type="ECO:0000256" key="3">
    <source>
        <dbReference type="ARBA" id="ARBA00023082"/>
    </source>
</evidence>
<dbReference type="InterPro" id="IPR039425">
    <property type="entry name" value="RNA_pol_sigma-70-like"/>
</dbReference>
<evidence type="ECO:0000256" key="2">
    <source>
        <dbReference type="ARBA" id="ARBA00023015"/>
    </source>
</evidence>
<accession>A0A511JFU8</accession>
<sequence length="209" mass="23272">MDDEDPYRRRDVPALVTGALEGDSRAWSEIVRRFTPAVVARVRQFRLTPHQAEDVAQTVWLNLLENLEKLRDPNALPGWIATTARHECIRVTNVNRRTVPVDPQTGRLDGVSDSDLDERMLAVERERALREGLAELPDHQRDILLMLAVDPPLSYAEIAEKLGVPVGSIGPTRGRGLARLRQTAAIKNYVRAWTASTAEEGGRDVLALG</sequence>
<dbReference type="SUPFAM" id="SSF88659">
    <property type="entry name" value="Sigma3 and sigma4 domains of RNA polymerase sigma factors"/>
    <property type="match status" value="1"/>
</dbReference>
<dbReference type="CDD" id="cd06171">
    <property type="entry name" value="Sigma70_r4"/>
    <property type="match status" value="1"/>
</dbReference>
<dbReference type="Pfam" id="PF04542">
    <property type="entry name" value="Sigma70_r2"/>
    <property type="match status" value="1"/>
</dbReference>
<dbReference type="OrthoDB" id="265863at2"/>
<feature type="domain" description="RNA polymerase sigma-70 region 2" evidence="6">
    <location>
        <begin position="30"/>
        <end position="90"/>
    </location>
</feature>
<dbReference type="Gene3D" id="1.10.10.10">
    <property type="entry name" value="Winged helix-like DNA-binding domain superfamily/Winged helix DNA-binding domain"/>
    <property type="match status" value="1"/>
</dbReference>
<dbReference type="EMBL" id="BJWH01000001">
    <property type="protein sequence ID" value="GEL96689.1"/>
    <property type="molecule type" value="Genomic_DNA"/>
</dbReference>
<keyword evidence="3" id="KW-0731">Sigma factor</keyword>
<evidence type="ECO:0000259" key="7">
    <source>
        <dbReference type="Pfam" id="PF08281"/>
    </source>
</evidence>
<protein>
    <submittedName>
        <fullName evidence="8">RNA polymerase sigma factor</fullName>
    </submittedName>
</protein>
<keyword evidence="5" id="KW-0804">Transcription</keyword>
<evidence type="ECO:0000256" key="1">
    <source>
        <dbReference type="ARBA" id="ARBA00010641"/>
    </source>
</evidence>
<dbReference type="GO" id="GO:0003677">
    <property type="term" value="F:DNA binding"/>
    <property type="evidence" value="ECO:0007669"/>
    <property type="project" value="UniProtKB-KW"/>
</dbReference>
<proteinExistence type="inferred from homology"/>
<keyword evidence="9" id="KW-1185">Reference proteome</keyword>
<keyword evidence="4" id="KW-0238">DNA-binding</keyword>
<dbReference type="Proteomes" id="UP000321049">
    <property type="component" value="Unassembled WGS sequence"/>
</dbReference>
<dbReference type="InterPro" id="IPR013249">
    <property type="entry name" value="RNA_pol_sigma70_r4_t2"/>
</dbReference>
<evidence type="ECO:0000256" key="5">
    <source>
        <dbReference type="ARBA" id="ARBA00023163"/>
    </source>
</evidence>
<dbReference type="InterPro" id="IPR013325">
    <property type="entry name" value="RNA_pol_sigma_r2"/>
</dbReference>
<evidence type="ECO:0000256" key="4">
    <source>
        <dbReference type="ARBA" id="ARBA00023125"/>
    </source>
</evidence>
<comment type="similarity">
    <text evidence="1">Belongs to the sigma-70 factor family. ECF subfamily.</text>
</comment>
<dbReference type="GO" id="GO:0006352">
    <property type="term" value="P:DNA-templated transcription initiation"/>
    <property type="evidence" value="ECO:0007669"/>
    <property type="project" value="InterPro"/>
</dbReference>
<dbReference type="RefSeq" id="WP_146844282.1">
    <property type="nucleotide sequence ID" value="NZ_BJWH01000001.1"/>
</dbReference>
<dbReference type="GO" id="GO:0016987">
    <property type="term" value="F:sigma factor activity"/>
    <property type="evidence" value="ECO:0007669"/>
    <property type="project" value="UniProtKB-KW"/>
</dbReference>
<evidence type="ECO:0000313" key="9">
    <source>
        <dbReference type="Proteomes" id="UP000321049"/>
    </source>
</evidence>
<name>A0A511JFU8_9CELL</name>
<evidence type="ECO:0000313" key="8">
    <source>
        <dbReference type="EMBL" id="GEL96689.1"/>
    </source>
</evidence>
<dbReference type="InterPro" id="IPR007627">
    <property type="entry name" value="RNA_pol_sigma70_r2"/>
</dbReference>